<dbReference type="InterPro" id="IPR036444">
    <property type="entry name" value="PLipase_A2_dom_sf"/>
</dbReference>
<dbReference type="Pfam" id="PF09056">
    <property type="entry name" value="Phospholip_A2_3"/>
    <property type="match status" value="1"/>
</dbReference>
<dbReference type="Gene3D" id="1.20.90.10">
    <property type="entry name" value="Phospholipase A2 domain"/>
    <property type="match status" value="1"/>
</dbReference>
<accession>A0A4V6WHT6</accession>
<dbReference type="AlphaFoldDB" id="A0A4V6WHT6"/>
<dbReference type="InterPro" id="IPR015141">
    <property type="entry name" value="PLipase_A2_prok/fun"/>
</dbReference>
<evidence type="ECO:0000313" key="2">
    <source>
        <dbReference type="EMBL" id="TJZ58668.1"/>
    </source>
</evidence>
<name>A0A4V6WHT6_9ACTN</name>
<evidence type="ECO:0000256" key="1">
    <source>
        <dbReference type="SAM" id="SignalP"/>
    </source>
</evidence>
<dbReference type="GO" id="GO:0004623">
    <property type="term" value="F:phospholipase A2 activity"/>
    <property type="evidence" value="ECO:0007669"/>
    <property type="project" value="InterPro"/>
</dbReference>
<keyword evidence="1" id="KW-0732">Signal</keyword>
<proteinExistence type="predicted"/>
<gene>
    <name evidence="2" type="ORF">FCH28_00305</name>
</gene>
<dbReference type="OrthoDB" id="290927at2"/>
<evidence type="ECO:0008006" key="4">
    <source>
        <dbReference type="Google" id="ProtNLM"/>
    </source>
</evidence>
<feature type="signal peptide" evidence="1">
    <location>
        <begin position="1"/>
        <end position="24"/>
    </location>
</feature>
<dbReference type="GO" id="GO:0006644">
    <property type="term" value="P:phospholipid metabolic process"/>
    <property type="evidence" value="ECO:0007669"/>
    <property type="project" value="InterPro"/>
</dbReference>
<dbReference type="EMBL" id="SUMB01000001">
    <property type="protein sequence ID" value="TJZ58668.1"/>
    <property type="molecule type" value="Genomic_DNA"/>
</dbReference>
<dbReference type="Proteomes" id="UP000308697">
    <property type="component" value="Unassembled WGS sequence"/>
</dbReference>
<reference evidence="2 3" key="1">
    <citation type="submission" date="2019-04" db="EMBL/GenBank/DDBJ databases">
        <title>Streptomyces piniterrae sp. nov., a heliquinomycin-producing actinomycete isolated from rhizosphere soil of Pinus yunnanensis.</title>
        <authorList>
            <person name="Zhuang X."/>
            <person name="Zhao J."/>
        </authorList>
    </citation>
    <scope>NUCLEOTIDE SEQUENCE [LARGE SCALE GENOMIC DNA]</scope>
    <source>
        <strain evidence="3">jys28</strain>
    </source>
</reference>
<keyword evidence="3" id="KW-1185">Reference proteome</keyword>
<feature type="chain" id="PRO_5020500816" description="Phospholipase" evidence="1">
    <location>
        <begin position="25"/>
        <end position="231"/>
    </location>
</feature>
<dbReference type="GO" id="GO:0050482">
    <property type="term" value="P:arachidonate secretion"/>
    <property type="evidence" value="ECO:0007669"/>
    <property type="project" value="InterPro"/>
</dbReference>
<protein>
    <recommendedName>
        <fullName evidence="4">Phospholipase</fullName>
    </recommendedName>
</protein>
<evidence type="ECO:0000313" key="3">
    <source>
        <dbReference type="Proteomes" id="UP000308697"/>
    </source>
</evidence>
<sequence length="231" mass="24182">MGMGVATAALGATGIGFTATSAHAEEAPKPSTADVLNQMMNLPFNEFAKRAATVKEAQKNNPGEFVQGTDAHTGLPKVVDKDGIRWDNDGCSIPDSLKPAAKAYFGIDETHPVQDACKRHDLGYRTLQEHHLWSQASKDQIDARYRADLDELYRKGAFQGWTASTQKWALDKGATTATNYLPSQVLGVPVGVAPWDNPTGAVPYTYAGTGAGTGTATGTGVGTGAGTGAGN</sequence>
<dbReference type="SUPFAM" id="SSF48619">
    <property type="entry name" value="Phospholipase A2, PLA2"/>
    <property type="match status" value="1"/>
</dbReference>
<comment type="caution">
    <text evidence="2">The sequence shown here is derived from an EMBL/GenBank/DDBJ whole genome shotgun (WGS) entry which is preliminary data.</text>
</comment>
<organism evidence="2 3">
    <name type="scientific">Streptomyces piniterrae</name>
    <dbReference type="NCBI Taxonomy" id="2571125"/>
    <lineage>
        <taxon>Bacteria</taxon>
        <taxon>Bacillati</taxon>
        <taxon>Actinomycetota</taxon>
        <taxon>Actinomycetes</taxon>
        <taxon>Kitasatosporales</taxon>
        <taxon>Streptomycetaceae</taxon>
        <taxon>Streptomyces</taxon>
    </lineage>
</organism>